<dbReference type="Proteomes" id="UP000029079">
    <property type="component" value="Chromosome"/>
</dbReference>
<dbReference type="OrthoDB" id="9804077at2"/>
<dbReference type="GO" id="GO:0006412">
    <property type="term" value="P:translation"/>
    <property type="evidence" value="ECO:0007669"/>
    <property type="project" value="TreeGrafter"/>
</dbReference>
<dbReference type="InterPro" id="IPR003029">
    <property type="entry name" value="S1_domain"/>
</dbReference>
<dbReference type="KEGG" id="wct:WS74_0724"/>
<evidence type="ECO:0000256" key="1">
    <source>
        <dbReference type="ARBA" id="ARBA00006767"/>
    </source>
</evidence>
<evidence type="ECO:0000256" key="3">
    <source>
        <dbReference type="ARBA" id="ARBA00023274"/>
    </source>
</evidence>
<dbReference type="CDD" id="cd05687">
    <property type="entry name" value="S1_RPS1_repeat_ec1_hs1"/>
    <property type="match status" value="1"/>
</dbReference>
<sequence length="416" mass="45027">MNEENNELLAALDSVAEVKVGDVVKGEVLAIDDNRQVIVGIEGAGVEGVIPMRELTSDRDADVNDLVKVGDVIDLVVVSTIGSDKEGGSYLLSKRRLEARRAWEEIASKFNAGDIVEAPVTQVVKGGLVVDVAGVRGFVPASMIENRFVQDLNQYKGQTIRAKIIEIDPTESRLILSRRDVLNEERSEALSRIFNELAEGDVVEGKVARMTNFGAFIDLGGVDGLVHVSEISHDRVSQPSDVLAVGDDVKVKILGLDPEKERISLSIKATQPGPWEAAAENAPEGTVLEGTVKRVVDFGAFVEVFPGVEGLVHVSQIAHKHVNNPADVLTAGDKVNVKVLEVNPDKQRLSLSIKALEEAPEREENASSSNNNNGGDRPRRQRRPRQEAAPKNYSTSEEEGSATLGDAFGDIFKDFN</sequence>
<dbReference type="STRING" id="759620.WS105_0784"/>
<feature type="domain" description="S1 motif" evidence="5">
    <location>
        <begin position="113"/>
        <end position="179"/>
    </location>
</feature>
<keyword evidence="3" id="KW-0687">Ribonucleoprotein</keyword>
<gene>
    <name evidence="6" type="ORF">WS74_0724</name>
</gene>
<dbReference type="CDD" id="cd05688">
    <property type="entry name" value="S1_RPS1_repeat_ec3"/>
    <property type="match status" value="1"/>
</dbReference>
<dbReference type="Gene3D" id="2.40.50.140">
    <property type="entry name" value="Nucleic acid-binding proteins"/>
    <property type="match status" value="4"/>
</dbReference>
<organism evidence="6 7">
    <name type="scientific">Weissella ceti</name>
    <dbReference type="NCBI Taxonomy" id="759620"/>
    <lineage>
        <taxon>Bacteria</taxon>
        <taxon>Bacillati</taxon>
        <taxon>Bacillota</taxon>
        <taxon>Bacilli</taxon>
        <taxon>Lactobacillales</taxon>
        <taxon>Lactobacillaceae</taxon>
        <taxon>Weissella</taxon>
    </lineage>
</organism>
<accession>A0A075TZE6</accession>
<dbReference type="NCBIfam" id="NF005208">
    <property type="entry name" value="PRK06676.1"/>
    <property type="match status" value="1"/>
</dbReference>
<evidence type="ECO:0000259" key="5">
    <source>
        <dbReference type="PROSITE" id="PS50126"/>
    </source>
</evidence>
<feature type="compositionally biased region" description="Low complexity" evidence="4">
    <location>
        <begin position="366"/>
        <end position="375"/>
    </location>
</feature>
<feature type="domain" description="S1 motif" evidence="5">
    <location>
        <begin position="285"/>
        <end position="354"/>
    </location>
</feature>
<comment type="similarity">
    <text evidence="1">Belongs to the bacterial ribosomal protein bS1 family.</text>
</comment>
<dbReference type="AlphaFoldDB" id="A0A075TZE6"/>
<reference evidence="7" key="2">
    <citation type="submission" date="2014-08" db="EMBL/GenBank/DDBJ databases">
        <title>Complete genome of Weissella ceti strain WS74 isolated from diseased rainbow trout in Brazil.</title>
        <authorList>
            <person name="Figueiredo H.C.P."/>
            <person name="Leal C.A.G."/>
            <person name="Pereira F.L."/>
            <person name="Soares S.C."/>
            <person name="Dorella F.A."/>
            <person name="Carvalho A.F."/>
            <person name="Azevedo V.A.C."/>
        </authorList>
    </citation>
    <scope>NUCLEOTIDE SEQUENCE [LARGE SCALE GENOMIC DNA]</scope>
    <source>
        <strain evidence="7">WS74</strain>
    </source>
</reference>
<evidence type="ECO:0000256" key="2">
    <source>
        <dbReference type="ARBA" id="ARBA00022980"/>
    </source>
</evidence>
<dbReference type="FunFam" id="2.40.50.140:FF:000051">
    <property type="entry name" value="RNA-binding transcriptional accessory protein"/>
    <property type="match status" value="2"/>
</dbReference>
<dbReference type="GO" id="GO:0003729">
    <property type="term" value="F:mRNA binding"/>
    <property type="evidence" value="ECO:0007669"/>
    <property type="project" value="UniProtKB-ARBA"/>
</dbReference>
<dbReference type="SUPFAM" id="SSF50249">
    <property type="entry name" value="Nucleic acid-binding proteins"/>
    <property type="match status" value="4"/>
</dbReference>
<keyword evidence="2" id="KW-0689">Ribosomal protein</keyword>
<dbReference type="Pfam" id="PF00575">
    <property type="entry name" value="S1"/>
    <property type="match status" value="4"/>
</dbReference>
<feature type="region of interest" description="Disordered" evidence="4">
    <location>
        <begin position="358"/>
        <end position="416"/>
    </location>
</feature>
<dbReference type="PROSITE" id="PS50126">
    <property type="entry name" value="S1"/>
    <property type="match status" value="4"/>
</dbReference>
<evidence type="ECO:0000256" key="4">
    <source>
        <dbReference type="SAM" id="MobiDB-lite"/>
    </source>
</evidence>
<dbReference type="CDD" id="cd04465">
    <property type="entry name" value="S1_RPS1_repeat_ec2_hs2"/>
    <property type="match status" value="1"/>
</dbReference>
<dbReference type="InterPro" id="IPR012340">
    <property type="entry name" value="NA-bd_OB-fold"/>
</dbReference>
<evidence type="ECO:0000313" key="6">
    <source>
        <dbReference type="EMBL" id="AIM62976.1"/>
    </source>
</evidence>
<dbReference type="PANTHER" id="PTHR10724:SF7">
    <property type="entry name" value="SMALL RIBOSOMAL SUBUNIT PROTEIN BS1C"/>
    <property type="match status" value="1"/>
</dbReference>
<evidence type="ECO:0000313" key="7">
    <source>
        <dbReference type="Proteomes" id="UP000029079"/>
    </source>
</evidence>
<protein>
    <submittedName>
        <fullName evidence="6">Rps1 protein</fullName>
    </submittedName>
</protein>
<keyword evidence="7" id="KW-1185">Reference proteome</keyword>
<dbReference type="InterPro" id="IPR050437">
    <property type="entry name" value="Ribos_protein_bS1-like"/>
</dbReference>
<dbReference type="InterPro" id="IPR035104">
    <property type="entry name" value="Ribosomal_protein_S1-like"/>
</dbReference>
<dbReference type="SMART" id="SM00316">
    <property type="entry name" value="S1"/>
    <property type="match status" value="4"/>
</dbReference>
<dbReference type="PRINTS" id="PR00681">
    <property type="entry name" value="RIBOSOMALS1"/>
</dbReference>
<dbReference type="GO" id="GO:0022627">
    <property type="term" value="C:cytosolic small ribosomal subunit"/>
    <property type="evidence" value="ECO:0007669"/>
    <property type="project" value="TreeGrafter"/>
</dbReference>
<reference evidence="6 7" key="1">
    <citation type="journal article" date="2014" name="Genome Announc.">
        <title>Complete Genome Sequences of Fish Pathogenic Weissella ceti Strains WS74 and WS105.</title>
        <authorList>
            <person name="Figueiredo H.C."/>
            <person name="Leal C.A."/>
            <person name="Dorella F.A."/>
            <person name="Carvalho A.F."/>
            <person name="Soares S.C."/>
            <person name="Pereira F.L."/>
            <person name="Azevedo V.A."/>
        </authorList>
    </citation>
    <scope>NUCLEOTIDE SEQUENCE [LARGE SCALE GENOMIC DNA]</scope>
    <source>
        <strain evidence="6 7">WS74</strain>
    </source>
</reference>
<feature type="domain" description="S1 motif" evidence="5">
    <location>
        <begin position="200"/>
        <end position="268"/>
    </location>
</feature>
<proteinExistence type="inferred from homology"/>
<dbReference type="RefSeq" id="WP_009496461.1">
    <property type="nucleotide sequence ID" value="NZ_CP009223.1"/>
</dbReference>
<name>A0A075TZE6_9LACO</name>
<dbReference type="GO" id="GO:0003735">
    <property type="term" value="F:structural constituent of ribosome"/>
    <property type="evidence" value="ECO:0007669"/>
    <property type="project" value="TreeGrafter"/>
</dbReference>
<dbReference type="PANTHER" id="PTHR10724">
    <property type="entry name" value="30S RIBOSOMAL PROTEIN S1"/>
    <property type="match status" value="1"/>
</dbReference>
<dbReference type="EMBL" id="CP009223">
    <property type="protein sequence ID" value="AIM62976.1"/>
    <property type="molecule type" value="Genomic_DNA"/>
</dbReference>
<feature type="domain" description="S1 motif" evidence="5">
    <location>
        <begin position="21"/>
        <end position="95"/>
    </location>
</feature>
<dbReference type="KEGG" id="wce:WS08_0722"/>